<dbReference type="CDD" id="cd16327">
    <property type="entry name" value="RseB"/>
    <property type="match status" value="1"/>
</dbReference>
<evidence type="ECO:0000256" key="2">
    <source>
        <dbReference type="ARBA" id="ARBA00008150"/>
    </source>
</evidence>
<dbReference type="EMBL" id="CP045871">
    <property type="protein sequence ID" value="QGG80736.1"/>
    <property type="molecule type" value="Genomic_DNA"/>
</dbReference>
<evidence type="ECO:0000256" key="4">
    <source>
        <dbReference type="ARBA" id="ARBA00022764"/>
    </source>
</evidence>
<dbReference type="KEGG" id="llp:GH975_09205"/>
<gene>
    <name evidence="7" type="ORF">GH975_09205</name>
</gene>
<dbReference type="InterPro" id="IPR038484">
    <property type="entry name" value="MucB/RseB_C_sf"/>
</dbReference>
<dbReference type="PIRSF" id="PIRSF005427">
    <property type="entry name" value="RseB"/>
    <property type="match status" value="1"/>
</dbReference>
<accession>A0A5Q2QFC6</accession>
<dbReference type="Gene3D" id="2.50.20.10">
    <property type="entry name" value="Lipoprotein localisation LolA/LolB/LppX"/>
    <property type="match status" value="1"/>
</dbReference>
<protein>
    <recommendedName>
        <fullName evidence="9">Sigma E regulatory protein, MucB/RseB</fullName>
    </recommendedName>
</protein>
<dbReference type="Pfam" id="PF17188">
    <property type="entry name" value="MucB_RseB_C"/>
    <property type="match status" value="1"/>
</dbReference>
<evidence type="ECO:0000256" key="1">
    <source>
        <dbReference type="ARBA" id="ARBA00004418"/>
    </source>
</evidence>
<sequence>MAAPMATDPMADKVMAQMSSAFNSRAWTGSLVYTKGQQMVSLRVYRDIVAGQPVERLERLSGEPVQMMRRGNWLLGLYPGKEVLRQGYPVPSAALPPLGQRLTHIKGHYTLSILADARVANRTAVPVKLTATDDLRFDRIYWCDAETGLMLRSQTLDGERILEQFEFLDVTMSEPLADDRLVVDAQGMEVFRHPLVPSASDLLSNIDQLPKGFMPISQSTDPDTGVSQLVSDGVSLVSIFYEPVSNASMRVRAEDGPTHALSQSVETALGWIKVTAVGEVPMRTLEALLGAIDVTRIPLLFKQDAS</sequence>
<evidence type="ECO:0000313" key="7">
    <source>
        <dbReference type="EMBL" id="QGG80736.1"/>
    </source>
</evidence>
<dbReference type="Pfam" id="PF03888">
    <property type="entry name" value="MucB_RseB"/>
    <property type="match status" value="1"/>
</dbReference>
<dbReference type="PANTHER" id="PTHR38782">
    <property type="match status" value="1"/>
</dbReference>
<dbReference type="PANTHER" id="PTHR38782:SF1">
    <property type="entry name" value="SIGMA-E FACTOR REGULATORY PROTEIN RSEB"/>
    <property type="match status" value="1"/>
</dbReference>
<dbReference type="Gene3D" id="3.30.200.100">
    <property type="entry name" value="MucB/RseB, C-terminal domain"/>
    <property type="match status" value="1"/>
</dbReference>
<dbReference type="AlphaFoldDB" id="A0A5Q2QFC6"/>
<dbReference type="OrthoDB" id="7067274at2"/>
<dbReference type="InterPro" id="IPR033434">
    <property type="entry name" value="MucB/RseB_N"/>
</dbReference>
<keyword evidence="4" id="KW-0574">Periplasm</keyword>
<feature type="domain" description="MucB/RseB N-terminal" evidence="5">
    <location>
        <begin position="11"/>
        <end position="181"/>
    </location>
</feature>
<evidence type="ECO:0000259" key="5">
    <source>
        <dbReference type="Pfam" id="PF03888"/>
    </source>
</evidence>
<dbReference type="GO" id="GO:0030288">
    <property type="term" value="C:outer membrane-bounded periplasmic space"/>
    <property type="evidence" value="ECO:0007669"/>
    <property type="project" value="TreeGrafter"/>
</dbReference>
<evidence type="ECO:0000259" key="6">
    <source>
        <dbReference type="Pfam" id="PF17188"/>
    </source>
</evidence>
<dbReference type="Proteomes" id="UP000388235">
    <property type="component" value="Chromosome"/>
</dbReference>
<name>A0A5Q2QFC6_9GAMM</name>
<dbReference type="RefSeq" id="WP_153714240.1">
    <property type="nucleotide sequence ID" value="NZ_CP045871.1"/>
</dbReference>
<dbReference type="InterPro" id="IPR005588">
    <property type="entry name" value="MucB_RseB"/>
</dbReference>
<dbReference type="InterPro" id="IPR033436">
    <property type="entry name" value="MucB/RseB_C"/>
</dbReference>
<dbReference type="GO" id="GO:0045152">
    <property type="term" value="F:antisigma factor binding"/>
    <property type="evidence" value="ECO:0007669"/>
    <property type="project" value="TreeGrafter"/>
</dbReference>
<dbReference type="GO" id="GO:0032885">
    <property type="term" value="P:regulation of polysaccharide biosynthetic process"/>
    <property type="evidence" value="ECO:0007669"/>
    <property type="project" value="TreeGrafter"/>
</dbReference>
<keyword evidence="8" id="KW-1185">Reference proteome</keyword>
<organism evidence="7 8">
    <name type="scientific">Litorivicinus lipolyticus</name>
    <dbReference type="NCBI Taxonomy" id="418701"/>
    <lineage>
        <taxon>Bacteria</taxon>
        <taxon>Pseudomonadati</taxon>
        <taxon>Pseudomonadota</taxon>
        <taxon>Gammaproteobacteria</taxon>
        <taxon>Oceanospirillales</taxon>
        <taxon>Litorivicinaceae</taxon>
        <taxon>Litorivicinus</taxon>
    </lineage>
</organism>
<evidence type="ECO:0000313" key="8">
    <source>
        <dbReference type="Proteomes" id="UP000388235"/>
    </source>
</evidence>
<comment type="subcellular location">
    <subcellularLocation>
        <location evidence="1">Periplasm</location>
    </subcellularLocation>
</comment>
<evidence type="ECO:0008006" key="9">
    <source>
        <dbReference type="Google" id="ProtNLM"/>
    </source>
</evidence>
<comment type="similarity">
    <text evidence="2">Belongs to the RseB family.</text>
</comment>
<proteinExistence type="inferred from homology"/>
<keyword evidence="3" id="KW-0732">Signal</keyword>
<feature type="domain" description="MucB/RseB C-terminal" evidence="6">
    <location>
        <begin position="206"/>
        <end position="290"/>
    </location>
</feature>
<reference evidence="7 8" key="1">
    <citation type="submission" date="2019-11" db="EMBL/GenBank/DDBJ databases">
        <authorList>
            <person name="Khan S.A."/>
            <person name="Jeon C.O."/>
            <person name="Chun B.H."/>
        </authorList>
    </citation>
    <scope>NUCLEOTIDE SEQUENCE [LARGE SCALE GENOMIC DNA]</scope>
    <source>
        <strain evidence="7 8">IMCC 1097</strain>
    </source>
</reference>
<evidence type="ECO:0000256" key="3">
    <source>
        <dbReference type="ARBA" id="ARBA00022729"/>
    </source>
</evidence>